<sequence>MEKKRHKTAIVAVGFPLASVFVAGLGPTMLTVGLAPPRPAAATVATPAHDSAGTRARAVISDGVAVGSAGVRAVISDGAVVGSAGVRAVVSDGVAVGSAGVRASTRTPVEAAAPGGPGATGAGWTPAKNAALAQLLTDAVAPSLTIGSARPGAGLLRGSAPTTAAAPDPRRLKAALLTAADLPAGYVPMPDALKAFNDTGSPMGLCGTVPGGPADRPSVPDRPVAPGAPLGPGLPARPAPRGNGPAPIQVGTPAVPSAVPGGAPAAPFAAPSAVPGSASAAGPGRPSAVPGSASAASPDAPSPAPGGASATPAVRPGHPSVVSSPAVPSTSPSHSSPVPSTSPSHSSAAPPAASAKPADRTVRTAFMRGETGPVLIEVINPVGDRAAADIIAQVAEAPRRCPAYDEGRPGEPDALHMATYALDVPRFGNGAAGVRFEVVTTSPRVTVHGKMIAVSVRGTVVTVVLANLEEPGRHELEAITRIAVRKVSQQK</sequence>
<comment type="caution">
    <text evidence="2">The sequence shown here is derived from an EMBL/GenBank/DDBJ whole genome shotgun (WGS) entry which is preliminary data.</text>
</comment>
<feature type="compositionally biased region" description="Low complexity" evidence="1">
    <location>
        <begin position="225"/>
        <end position="255"/>
    </location>
</feature>
<organism evidence="2 3">
    <name type="scientific">Actinoplanes teichomyceticus</name>
    <dbReference type="NCBI Taxonomy" id="1867"/>
    <lineage>
        <taxon>Bacteria</taxon>
        <taxon>Bacillati</taxon>
        <taxon>Actinomycetota</taxon>
        <taxon>Actinomycetes</taxon>
        <taxon>Micromonosporales</taxon>
        <taxon>Micromonosporaceae</taxon>
        <taxon>Actinoplanes</taxon>
    </lineage>
</organism>
<dbReference type="Proteomes" id="UP000320239">
    <property type="component" value="Unassembled WGS sequence"/>
</dbReference>
<reference evidence="2 3" key="1">
    <citation type="submission" date="2019-06" db="EMBL/GenBank/DDBJ databases">
        <title>Sequencing the genomes of 1000 actinobacteria strains.</title>
        <authorList>
            <person name="Klenk H.-P."/>
        </authorList>
    </citation>
    <scope>NUCLEOTIDE SEQUENCE [LARGE SCALE GENOMIC DNA]</scope>
    <source>
        <strain evidence="2 3">DSM 43866</strain>
    </source>
</reference>
<feature type="region of interest" description="Disordered" evidence="1">
    <location>
        <begin position="268"/>
        <end position="359"/>
    </location>
</feature>
<evidence type="ECO:0000313" key="3">
    <source>
        <dbReference type="Proteomes" id="UP000320239"/>
    </source>
</evidence>
<keyword evidence="3" id="KW-1185">Reference proteome</keyword>
<feature type="region of interest" description="Disordered" evidence="1">
    <location>
        <begin position="204"/>
        <end position="255"/>
    </location>
</feature>
<dbReference type="RefSeq" id="WP_149100691.1">
    <property type="nucleotide sequence ID" value="NZ_VTPA01000005.1"/>
</dbReference>
<dbReference type="AlphaFoldDB" id="A0A561WJW7"/>
<evidence type="ECO:0000256" key="1">
    <source>
        <dbReference type="SAM" id="MobiDB-lite"/>
    </source>
</evidence>
<dbReference type="EMBL" id="VIWY01000002">
    <property type="protein sequence ID" value="TWG24157.1"/>
    <property type="molecule type" value="Genomic_DNA"/>
</dbReference>
<name>A0A561WJW7_ACTTI</name>
<accession>A0A561WJW7</accession>
<proteinExistence type="predicted"/>
<gene>
    <name evidence="2" type="ORF">FHX34_102710</name>
</gene>
<dbReference type="OrthoDB" id="3298855at2"/>
<evidence type="ECO:0000313" key="2">
    <source>
        <dbReference type="EMBL" id="TWG24157.1"/>
    </source>
</evidence>
<feature type="compositionally biased region" description="Low complexity" evidence="1">
    <location>
        <begin position="268"/>
        <end position="355"/>
    </location>
</feature>
<protein>
    <submittedName>
        <fullName evidence="2">Uncharacterized protein</fullName>
    </submittedName>
</protein>